<dbReference type="EMBL" id="FNET01000020">
    <property type="protein sequence ID" value="SDM36926.1"/>
    <property type="molecule type" value="Genomic_DNA"/>
</dbReference>
<evidence type="ECO:0000313" key="2">
    <source>
        <dbReference type="Proteomes" id="UP000199682"/>
    </source>
</evidence>
<sequence length="49" mass="5747">MSLLFRVAFVARYLYLRDSGEELLLRRSRSAIKHWGKLSRATSTAVFSW</sequence>
<dbReference type="Proteomes" id="UP000199682">
    <property type="component" value="Unassembled WGS sequence"/>
</dbReference>
<protein>
    <submittedName>
        <fullName evidence="1">Uncharacterized protein</fullName>
    </submittedName>
</protein>
<dbReference type="AlphaFoldDB" id="A0A1G9SN75"/>
<proteinExistence type="predicted"/>
<evidence type="ECO:0000313" key="1">
    <source>
        <dbReference type="EMBL" id="SDM36926.1"/>
    </source>
</evidence>
<reference evidence="2" key="1">
    <citation type="submission" date="2016-10" db="EMBL/GenBank/DDBJ databases">
        <authorList>
            <person name="Varghese N."/>
            <person name="Submissions S."/>
        </authorList>
    </citation>
    <scope>NUCLEOTIDE SEQUENCE [LARGE SCALE GENOMIC DNA]</scope>
    <source>
        <strain evidence="2">DSM 44796</strain>
    </source>
</reference>
<accession>A0A1G9SN75</accession>
<organism evidence="1 2">
    <name type="scientific">Lentzea albidocapillata subsp. violacea</name>
    <dbReference type="NCBI Taxonomy" id="128104"/>
    <lineage>
        <taxon>Bacteria</taxon>
        <taxon>Bacillati</taxon>
        <taxon>Actinomycetota</taxon>
        <taxon>Actinomycetes</taxon>
        <taxon>Pseudonocardiales</taxon>
        <taxon>Pseudonocardiaceae</taxon>
        <taxon>Lentzea</taxon>
    </lineage>
</organism>
<name>A0A1G9SN75_9PSEU</name>
<gene>
    <name evidence="1" type="ORF">SAMN04488074_120116</name>
</gene>